<dbReference type="AlphaFoldDB" id="A0A6P1BGV6"/>
<sequence>MAESFGNSFTVVAVTADNVSADGPEQRIWIAFAKPSQASTLVLTAVPEGWTAEVVDMELTDKQR</sequence>
<name>A0A6P1BGV6_9BRAD</name>
<gene>
    <name evidence="1" type="ORF">FNJ47_13665</name>
</gene>
<dbReference type="EMBL" id="VKHP01000044">
    <property type="protein sequence ID" value="NEU96861.1"/>
    <property type="molecule type" value="Genomic_DNA"/>
</dbReference>
<organism evidence="1 2">
    <name type="scientific">Bradyrhizobium uaiense</name>
    <dbReference type="NCBI Taxonomy" id="2594946"/>
    <lineage>
        <taxon>Bacteria</taxon>
        <taxon>Pseudomonadati</taxon>
        <taxon>Pseudomonadota</taxon>
        <taxon>Alphaproteobacteria</taxon>
        <taxon>Hyphomicrobiales</taxon>
        <taxon>Nitrobacteraceae</taxon>
        <taxon>Bradyrhizobium</taxon>
    </lineage>
</organism>
<accession>A0A6P1BGV6</accession>
<reference evidence="1 2" key="1">
    <citation type="journal article" date="2020" name="Arch. Microbiol.">
        <title>Bradyrhizobium uaiense sp. nov., a new highly efficient cowpea symbiont.</title>
        <authorList>
            <person name="Cabral Michel D."/>
            <person name="Azarias Guimaraes A."/>
            <person name="Martins da Costa E."/>
            <person name="Soares de Carvalho T."/>
            <person name="Balsanelli E."/>
            <person name="Willems A."/>
            <person name="Maltempi de Souza E."/>
            <person name="de Souza Moreira F.M."/>
        </authorList>
    </citation>
    <scope>NUCLEOTIDE SEQUENCE [LARGE SCALE GENOMIC DNA]</scope>
    <source>
        <strain evidence="1 2">UFLA 03-164</strain>
    </source>
</reference>
<proteinExistence type="predicted"/>
<protein>
    <submittedName>
        <fullName evidence="1">Uncharacterized protein</fullName>
    </submittedName>
</protein>
<keyword evidence="2" id="KW-1185">Reference proteome</keyword>
<comment type="caution">
    <text evidence="1">The sequence shown here is derived from an EMBL/GenBank/DDBJ whole genome shotgun (WGS) entry which is preliminary data.</text>
</comment>
<evidence type="ECO:0000313" key="1">
    <source>
        <dbReference type="EMBL" id="NEU96861.1"/>
    </source>
</evidence>
<evidence type="ECO:0000313" key="2">
    <source>
        <dbReference type="Proteomes" id="UP000468531"/>
    </source>
</evidence>
<dbReference type="Proteomes" id="UP000468531">
    <property type="component" value="Unassembled WGS sequence"/>
</dbReference>